<dbReference type="FunFam" id="3.40.50.300:FF:000072">
    <property type="entry name" value="Transcription termination factor Rho"/>
    <property type="match status" value="1"/>
</dbReference>
<dbReference type="InterPro" id="IPR003593">
    <property type="entry name" value="AAA+_ATPase"/>
</dbReference>
<dbReference type="FunFam" id="2.40.50.140:FF:000010">
    <property type="entry name" value="Transcription termination factor Rho"/>
    <property type="match status" value="1"/>
</dbReference>
<evidence type="ECO:0000256" key="7">
    <source>
        <dbReference type="ARBA" id="ARBA00023015"/>
    </source>
</evidence>
<dbReference type="InterPro" id="IPR000194">
    <property type="entry name" value="ATPase_F1/V1/A1_a/bsu_nucl-bd"/>
</dbReference>
<dbReference type="InterPro" id="IPR004665">
    <property type="entry name" value="Term_rho"/>
</dbReference>
<dbReference type="InterPro" id="IPR036269">
    <property type="entry name" value="Rho_N_sf"/>
</dbReference>
<dbReference type="InterPro" id="IPR011112">
    <property type="entry name" value="Rho-like_N"/>
</dbReference>
<dbReference type="GO" id="GO:0016787">
    <property type="term" value="F:hydrolase activity"/>
    <property type="evidence" value="ECO:0007669"/>
    <property type="project" value="UniProtKB-KW"/>
</dbReference>
<evidence type="ECO:0000313" key="13">
    <source>
        <dbReference type="EMBL" id="OWO96708.1"/>
    </source>
</evidence>
<dbReference type="CDD" id="cd01128">
    <property type="entry name" value="rho_factor_C"/>
    <property type="match status" value="1"/>
</dbReference>
<dbReference type="Gene3D" id="2.40.50.140">
    <property type="entry name" value="Nucleic acid-binding proteins"/>
    <property type="match status" value="1"/>
</dbReference>
<evidence type="ECO:0000259" key="12">
    <source>
        <dbReference type="PROSITE" id="PS51856"/>
    </source>
</evidence>
<dbReference type="NCBIfam" id="NF006886">
    <property type="entry name" value="PRK09376.1"/>
    <property type="match status" value="1"/>
</dbReference>
<dbReference type="EC" id="3.6.4.-" evidence="9 10"/>
<dbReference type="InterPro" id="IPR027417">
    <property type="entry name" value="P-loop_NTPase"/>
</dbReference>
<keyword evidence="6 9" id="KW-0694">RNA-binding</keyword>
<comment type="function">
    <text evidence="9">Facilitates transcription termination by a mechanism that involves Rho binding to the nascent RNA, activation of Rho's RNA-dependent ATPase activity, and release of the mRNA from the DNA template.</text>
</comment>
<keyword evidence="5 9" id="KW-0067">ATP-binding</keyword>
<keyword evidence="1 9" id="KW-0806">Transcription termination</keyword>
<dbReference type="Gene3D" id="1.10.720.10">
    <property type="match status" value="1"/>
</dbReference>
<dbReference type="CDD" id="cd04459">
    <property type="entry name" value="Rho_CSD"/>
    <property type="match status" value="1"/>
</dbReference>
<dbReference type="Proteomes" id="UP000197269">
    <property type="component" value="Unassembled WGS sequence"/>
</dbReference>
<keyword evidence="7 9" id="KW-0805">Transcription regulation</keyword>
<feature type="binding site" evidence="9">
    <location>
        <position position="212"/>
    </location>
    <ligand>
        <name>ATP</name>
        <dbReference type="ChEBI" id="CHEBI:30616"/>
    </ligand>
</feature>
<evidence type="ECO:0000256" key="4">
    <source>
        <dbReference type="ARBA" id="ARBA00022806"/>
    </source>
</evidence>
<dbReference type="GO" id="GO:0005524">
    <property type="term" value="F:ATP binding"/>
    <property type="evidence" value="ECO:0007669"/>
    <property type="project" value="UniProtKB-UniRule"/>
</dbReference>
<comment type="caution">
    <text evidence="9">Lacks conserved residue(s) required for the propagation of feature annotation.</text>
</comment>
<dbReference type="InterPro" id="IPR012340">
    <property type="entry name" value="NA-bd_OB-fold"/>
</dbReference>
<dbReference type="HAMAP" id="MF_01884">
    <property type="entry name" value="Rho"/>
    <property type="match status" value="1"/>
</dbReference>
<evidence type="ECO:0000256" key="6">
    <source>
        <dbReference type="ARBA" id="ARBA00022884"/>
    </source>
</evidence>
<keyword evidence="8 9" id="KW-0804">Transcription</keyword>
<feature type="domain" description="Rho RNA-BD" evidence="12">
    <location>
        <begin position="48"/>
        <end position="123"/>
    </location>
</feature>
<evidence type="ECO:0000256" key="10">
    <source>
        <dbReference type="NCBIfam" id="TIGR00767"/>
    </source>
</evidence>
<dbReference type="GO" id="GO:0004386">
    <property type="term" value="F:helicase activity"/>
    <property type="evidence" value="ECO:0007669"/>
    <property type="project" value="UniProtKB-UniRule"/>
</dbReference>
<evidence type="ECO:0000256" key="9">
    <source>
        <dbReference type="HAMAP-Rule" id="MF_01884"/>
    </source>
</evidence>
<dbReference type="SMART" id="SM00382">
    <property type="entry name" value="AAA"/>
    <property type="match status" value="1"/>
</dbReference>
<gene>
    <name evidence="9" type="primary">rho</name>
    <name evidence="13" type="ORF">B5E41_04020</name>
</gene>
<reference evidence="13 14" key="1">
    <citation type="submission" date="2017-03" db="EMBL/GenBank/DDBJ databases">
        <title>Genome of strain Rhizobium sp. CNPSo 668.</title>
        <authorList>
            <person name="Ribeiro R."/>
        </authorList>
    </citation>
    <scope>NUCLEOTIDE SEQUENCE [LARGE SCALE GENOMIC DNA]</scope>
    <source>
        <strain evidence="13 14">CNPSo 668</strain>
    </source>
</reference>
<keyword evidence="2 9" id="KW-0547">Nucleotide-binding</keyword>
<dbReference type="GO" id="GO:0005829">
    <property type="term" value="C:cytosol"/>
    <property type="evidence" value="ECO:0007669"/>
    <property type="project" value="UniProtKB-ARBA"/>
</dbReference>
<evidence type="ECO:0000256" key="5">
    <source>
        <dbReference type="ARBA" id="ARBA00022840"/>
    </source>
</evidence>
<comment type="caution">
    <text evidence="13">The sequence shown here is derived from an EMBL/GenBank/DDBJ whole genome shotgun (WGS) entry which is preliminary data.</text>
</comment>
<evidence type="ECO:0000256" key="11">
    <source>
        <dbReference type="PROSITE-ProRule" id="PRU01203"/>
    </source>
</evidence>
<dbReference type="InterPro" id="IPR041703">
    <property type="entry name" value="Rho_factor_ATP-bd"/>
</dbReference>
<dbReference type="InterPro" id="IPR011113">
    <property type="entry name" value="Rho_RNA-bd"/>
</dbReference>
<feature type="binding site" evidence="9">
    <location>
        <begin position="181"/>
        <end position="186"/>
    </location>
    <ligand>
        <name>ATP</name>
        <dbReference type="ChEBI" id="CHEBI:30616"/>
    </ligand>
</feature>
<dbReference type="PANTHER" id="PTHR46425">
    <property type="entry name" value="TRANSCRIPTION TERMINATION FACTOR RHO"/>
    <property type="match status" value="1"/>
</dbReference>
<dbReference type="NCBIfam" id="TIGR00767">
    <property type="entry name" value="rho"/>
    <property type="match status" value="1"/>
</dbReference>
<feature type="binding site" evidence="9">
    <location>
        <begin position="169"/>
        <end position="174"/>
    </location>
    <ligand>
        <name>ATP</name>
        <dbReference type="ChEBI" id="CHEBI:30616"/>
    </ligand>
</feature>
<dbReference type="PANTHER" id="PTHR46425:SF1">
    <property type="entry name" value="TRANSCRIPTION TERMINATION FACTOR RHO"/>
    <property type="match status" value="1"/>
</dbReference>
<proteinExistence type="inferred from homology"/>
<comment type="subunit">
    <text evidence="9">Homohexamer. The homohexamer assembles into an open ring structure.</text>
</comment>
<evidence type="ECO:0000256" key="8">
    <source>
        <dbReference type="ARBA" id="ARBA00023163"/>
    </source>
</evidence>
<name>A0A246E124_9HYPH</name>
<dbReference type="SMART" id="SM00357">
    <property type="entry name" value="CSP"/>
    <property type="match status" value="1"/>
</dbReference>
<sequence>MKLQELKSKSPTDLLAFAESLEVENASTMRKQELMFAILKMLASQDVEIIGEGVVEVLQDGFGFLRSANANYLPGPDDIYISPSQIRRFSLKTGDTVEGPIRGPKEGERYFALLKVNTINFDDPEKIRHKVHFDNLTPLYPNERFKMELEIPTSKDLSPRVIDLVAPLGKGQRGLIVAPPRTGKTVLLQNIAHSITANHPECYLIVLLIDERPEEVTDMQRSVRGEVISSTFDEPAVRHVQVAEMVIEKAKRLVEHGRDVVILLDSITRLGRAYNTVVPSSGKVLTGGVDANALQRPKRFFGAARNIEEGGSLTIIATALIDTGSRMDEVIFEEFKGTGNSEIVLDRKVADKRIFPAMDILKSGTRKEDLLVPRQDLQKIFVLRRILAPMGTTDAIEFLIDKLKQTKNNSDFFESMNT</sequence>
<evidence type="ECO:0000256" key="2">
    <source>
        <dbReference type="ARBA" id="ARBA00022741"/>
    </source>
</evidence>
<dbReference type="Pfam" id="PF00006">
    <property type="entry name" value="ATP-synt_ab"/>
    <property type="match status" value="1"/>
</dbReference>
<dbReference type="GO" id="GO:0003723">
    <property type="term" value="F:RNA binding"/>
    <property type="evidence" value="ECO:0007669"/>
    <property type="project" value="UniProtKB-UniRule"/>
</dbReference>
<dbReference type="SUPFAM" id="SSF52540">
    <property type="entry name" value="P-loop containing nucleoside triphosphate hydrolases"/>
    <property type="match status" value="1"/>
</dbReference>
<protein>
    <recommendedName>
        <fullName evidence="9 10">Transcription termination factor Rho</fullName>
        <ecNumber evidence="9 10">3.6.4.-</ecNumber>
    </recommendedName>
    <alternativeName>
        <fullName evidence="9">ATP-dependent helicase Rho</fullName>
    </alternativeName>
</protein>
<keyword evidence="4 9" id="KW-0347">Helicase</keyword>
<dbReference type="GO" id="GO:0008186">
    <property type="term" value="F:ATP-dependent activity, acting on RNA"/>
    <property type="evidence" value="ECO:0007669"/>
    <property type="project" value="UniProtKB-UniRule"/>
</dbReference>
<evidence type="ECO:0000256" key="1">
    <source>
        <dbReference type="ARBA" id="ARBA00022472"/>
    </source>
</evidence>
<dbReference type="SMART" id="SM00959">
    <property type="entry name" value="Rho_N"/>
    <property type="match status" value="1"/>
</dbReference>
<evidence type="ECO:0000256" key="3">
    <source>
        <dbReference type="ARBA" id="ARBA00022801"/>
    </source>
</evidence>
<comment type="similarity">
    <text evidence="9 11">Belongs to the Rho family.</text>
</comment>
<organism evidence="13 14">
    <name type="scientific">Rhizobium esperanzae</name>
    <dbReference type="NCBI Taxonomy" id="1967781"/>
    <lineage>
        <taxon>Bacteria</taxon>
        <taxon>Pseudomonadati</taxon>
        <taxon>Pseudomonadota</taxon>
        <taxon>Alphaproteobacteria</taxon>
        <taxon>Hyphomicrobiales</taxon>
        <taxon>Rhizobiaceae</taxon>
        <taxon>Rhizobium/Agrobacterium group</taxon>
        <taxon>Rhizobium</taxon>
    </lineage>
</organism>
<keyword evidence="3 9" id="KW-0378">Hydrolase</keyword>
<accession>A0A246E124</accession>
<dbReference type="AlphaFoldDB" id="A0A246E124"/>
<dbReference type="SUPFAM" id="SSF50249">
    <property type="entry name" value="Nucleic acid-binding proteins"/>
    <property type="match status" value="1"/>
</dbReference>
<dbReference type="Pfam" id="PF07498">
    <property type="entry name" value="Rho_N"/>
    <property type="match status" value="1"/>
</dbReference>
<dbReference type="InterPro" id="IPR011129">
    <property type="entry name" value="CSD"/>
</dbReference>
<dbReference type="GO" id="GO:0006353">
    <property type="term" value="P:DNA-templated transcription termination"/>
    <property type="evidence" value="ECO:0007669"/>
    <property type="project" value="UniProtKB-UniRule"/>
</dbReference>
<dbReference type="Gene3D" id="3.40.50.300">
    <property type="entry name" value="P-loop containing nucleotide triphosphate hydrolases"/>
    <property type="match status" value="1"/>
</dbReference>
<evidence type="ECO:0000313" key="14">
    <source>
        <dbReference type="Proteomes" id="UP000197269"/>
    </source>
</evidence>
<dbReference type="SUPFAM" id="SSF68912">
    <property type="entry name" value="Rho N-terminal domain-like"/>
    <property type="match status" value="1"/>
</dbReference>
<dbReference type="EMBL" id="MXPU01000002">
    <property type="protein sequence ID" value="OWO96708.1"/>
    <property type="molecule type" value="Genomic_DNA"/>
</dbReference>
<dbReference type="Pfam" id="PF07497">
    <property type="entry name" value="Rho_RNA_bind"/>
    <property type="match status" value="1"/>
</dbReference>
<dbReference type="PROSITE" id="PS51856">
    <property type="entry name" value="RHO_RNA_BD"/>
    <property type="match status" value="1"/>
</dbReference>